<evidence type="ECO:0000256" key="1">
    <source>
        <dbReference type="SAM" id="MobiDB-lite"/>
    </source>
</evidence>
<evidence type="ECO:0000313" key="4">
    <source>
        <dbReference type="EMBL" id="KUJ13784.1"/>
    </source>
</evidence>
<name>A0A194X1D6_MOLSC</name>
<feature type="transmembrane region" description="Helical" evidence="2">
    <location>
        <begin position="68"/>
        <end position="94"/>
    </location>
</feature>
<dbReference type="RefSeq" id="XP_018068139.1">
    <property type="nucleotide sequence ID" value="XM_018218608.1"/>
</dbReference>
<keyword evidence="5" id="KW-1185">Reference proteome</keyword>
<evidence type="ECO:0000256" key="3">
    <source>
        <dbReference type="SAM" id="SignalP"/>
    </source>
</evidence>
<keyword evidence="2" id="KW-0812">Transmembrane</keyword>
<evidence type="ECO:0000313" key="5">
    <source>
        <dbReference type="Proteomes" id="UP000070700"/>
    </source>
</evidence>
<dbReference type="InParanoid" id="A0A194X1D6"/>
<dbReference type="GeneID" id="28828334"/>
<feature type="compositionally biased region" description="Pro residues" evidence="1">
    <location>
        <begin position="44"/>
        <end position="55"/>
    </location>
</feature>
<gene>
    <name evidence="4" type="ORF">LY89DRAFT_721002</name>
</gene>
<feature type="compositionally biased region" description="Polar residues" evidence="1">
    <location>
        <begin position="163"/>
        <end position="172"/>
    </location>
</feature>
<feature type="signal peptide" evidence="3">
    <location>
        <begin position="1"/>
        <end position="24"/>
    </location>
</feature>
<protein>
    <submittedName>
        <fullName evidence="4">Uncharacterized protein</fullName>
    </submittedName>
</protein>
<feature type="compositionally biased region" description="Basic and acidic residues" evidence="1">
    <location>
        <begin position="150"/>
        <end position="160"/>
    </location>
</feature>
<keyword evidence="2" id="KW-1133">Transmembrane helix</keyword>
<dbReference type="EMBL" id="KQ947421">
    <property type="protein sequence ID" value="KUJ13784.1"/>
    <property type="molecule type" value="Genomic_DNA"/>
</dbReference>
<dbReference type="OrthoDB" id="3542986at2759"/>
<proteinExistence type="predicted"/>
<organism evidence="4 5">
    <name type="scientific">Mollisia scopiformis</name>
    <name type="common">Conifer needle endophyte fungus</name>
    <name type="synonym">Phialocephala scopiformis</name>
    <dbReference type="NCBI Taxonomy" id="149040"/>
    <lineage>
        <taxon>Eukaryota</taxon>
        <taxon>Fungi</taxon>
        <taxon>Dikarya</taxon>
        <taxon>Ascomycota</taxon>
        <taxon>Pezizomycotina</taxon>
        <taxon>Leotiomycetes</taxon>
        <taxon>Helotiales</taxon>
        <taxon>Mollisiaceae</taxon>
        <taxon>Mollisia</taxon>
    </lineage>
</organism>
<dbReference type="AlphaFoldDB" id="A0A194X1D6"/>
<feature type="region of interest" description="Disordered" evidence="1">
    <location>
        <begin position="125"/>
        <end position="210"/>
    </location>
</feature>
<reference evidence="4 5" key="1">
    <citation type="submission" date="2015-10" db="EMBL/GenBank/DDBJ databases">
        <title>Full genome of DAOMC 229536 Phialocephala scopiformis, a fungal endophyte of spruce producing the potent anti-insectan compound rugulosin.</title>
        <authorList>
            <consortium name="DOE Joint Genome Institute"/>
            <person name="Walker A.K."/>
            <person name="Frasz S.L."/>
            <person name="Seifert K.A."/>
            <person name="Miller J.D."/>
            <person name="Mondo S.J."/>
            <person name="Labutti K."/>
            <person name="Lipzen A."/>
            <person name="Dockter R."/>
            <person name="Kennedy M."/>
            <person name="Grigoriev I.V."/>
            <person name="Spatafora J.W."/>
        </authorList>
    </citation>
    <scope>NUCLEOTIDE SEQUENCE [LARGE SCALE GENOMIC DNA]</scope>
    <source>
        <strain evidence="4 5">CBS 120377</strain>
    </source>
</reference>
<feature type="region of interest" description="Disordered" evidence="1">
    <location>
        <begin position="26"/>
        <end position="56"/>
    </location>
</feature>
<dbReference type="KEGG" id="psco:LY89DRAFT_721002"/>
<keyword evidence="3" id="KW-0732">Signal</keyword>
<dbReference type="Proteomes" id="UP000070700">
    <property type="component" value="Unassembled WGS sequence"/>
</dbReference>
<keyword evidence="2" id="KW-0472">Membrane</keyword>
<feature type="compositionally biased region" description="Low complexity" evidence="1">
    <location>
        <begin position="26"/>
        <end position="38"/>
    </location>
</feature>
<feature type="chain" id="PRO_5008267783" evidence="3">
    <location>
        <begin position="25"/>
        <end position="227"/>
    </location>
</feature>
<sequence length="227" mass="25377">MPQSRAMPFNTVLALSALFSIGASIPTPDSSSSPSLTTRMEMPDSPPPPPPPNSPPSYWNFATNGLPVSYRVAIIIDAFVLVVTIVSLCLLGWYMRKQYRRRRLLALIHEQEQEGKLRGLEEGMERRERRKNKGHVRWGSGVQGGSMDLETLKSVEEPEYLKASNQDLTPETSPRKEGFRVNPLGGVGKAKSSPMAAEFRGDPLGTGKGLRLWEEERERYRRVGQRA</sequence>
<accession>A0A194X1D6</accession>
<evidence type="ECO:0000256" key="2">
    <source>
        <dbReference type="SAM" id="Phobius"/>
    </source>
</evidence>